<accession>A0ABW4K1R2</accession>
<feature type="non-terminal residue" evidence="1">
    <location>
        <position position="1"/>
    </location>
</feature>
<proteinExistence type="predicted"/>
<reference evidence="2" key="1">
    <citation type="journal article" date="2019" name="Int. J. Syst. Evol. Microbiol.">
        <title>The Global Catalogue of Microorganisms (GCM) 10K type strain sequencing project: providing services to taxonomists for standard genome sequencing and annotation.</title>
        <authorList>
            <consortium name="The Broad Institute Genomics Platform"/>
            <consortium name="The Broad Institute Genome Sequencing Center for Infectious Disease"/>
            <person name="Wu L."/>
            <person name="Ma J."/>
        </authorList>
    </citation>
    <scope>NUCLEOTIDE SEQUENCE [LARGE SCALE GENOMIC DNA]</scope>
    <source>
        <strain evidence="2">JCM 3369</strain>
    </source>
</reference>
<keyword evidence="2" id="KW-1185">Reference proteome</keyword>
<organism evidence="1 2">
    <name type="scientific">Roseibium aestuarii</name>
    <dbReference type="NCBI Taxonomy" id="2600299"/>
    <lineage>
        <taxon>Bacteria</taxon>
        <taxon>Pseudomonadati</taxon>
        <taxon>Pseudomonadota</taxon>
        <taxon>Alphaproteobacteria</taxon>
        <taxon>Hyphomicrobiales</taxon>
        <taxon>Stappiaceae</taxon>
        <taxon>Roseibium</taxon>
    </lineage>
</organism>
<dbReference type="Proteomes" id="UP001597327">
    <property type="component" value="Unassembled WGS sequence"/>
</dbReference>
<gene>
    <name evidence="1" type="ORF">ACFSC7_17915</name>
</gene>
<evidence type="ECO:0000313" key="2">
    <source>
        <dbReference type="Proteomes" id="UP001597327"/>
    </source>
</evidence>
<dbReference type="EMBL" id="JBHUFA010000015">
    <property type="protein sequence ID" value="MFD1697396.1"/>
    <property type="molecule type" value="Genomic_DNA"/>
</dbReference>
<name>A0ABW4K1R2_9HYPH</name>
<comment type="caution">
    <text evidence="1">The sequence shown here is derived from an EMBL/GenBank/DDBJ whole genome shotgun (WGS) entry which is preliminary data.</text>
</comment>
<protein>
    <submittedName>
        <fullName evidence="1">IS110 family transposase</fullName>
    </submittedName>
</protein>
<evidence type="ECO:0000313" key="1">
    <source>
        <dbReference type="EMBL" id="MFD1697396.1"/>
    </source>
</evidence>
<sequence length="40" mass="4480">ETYQRLVASGKKPIVAISALMRKIIVILNARIRDDLAKQS</sequence>